<comment type="caution">
    <text evidence="2">The sequence shown here is derived from an EMBL/GenBank/DDBJ whole genome shotgun (WGS) entry which is preliminary data.</text>
</comment>
<proteinExistence type="predicted"/>
<sequence>MIEEPSCEEGQMQHSTDIGDTGQLFESDSGEEESSYRHIGVVCEVRLGWTDWVPLRQASELWSQLCGSAHTATLAQLSSCSAHLSVTCWPYRAPPALIRLAAPPHPPG</sequence>
<accession>A0AAN8R1P5</accession>
<dbReference type="AlphaFoldDB" id="A0AAN8R1P5"/>
<evidence type="ECO:0000313" key="2">
    <source>
        <dbReference type="EMBL" id="KAK6319563.1"/>
    </source>
</evidence>
<dbReference type="Proteomes" id="UP001356427">
    <property type="component" value="Unassembled WGS sequence"/>
</dbReference>
<organism evidence="2 3">
    <name type="scientific">Coregonus suidteri</name>
    <dbReference type="NCBI Taxonomy" id="861788"/>
    <lineage>
        <taxon>Eukaryota</taxon>
        <taxon>Metazoa</taxon>
        <taxon>Chordata</taxon>
        <taxon>Craniata</taxon>
        <taxon>Vertebrata</taxon>
        <taxon>Euteleostomi</taxon>
        <taxon>Actinopterygii</taxon>
        <taxon>Neopterygii</taxon>
        <taxon>Teleostei</taxon>
        <taxon>Protacanthopterygii</taxon>
        <taxon>Salmoniformes</taxon>
        <taxon>Salmonidae</taxon>
        <taxon>Coregoninae</taxon>
        <taxon>Coregonus</taxon>
    </lineage>
</organism>
<evidence type="ECO:0000313" key="3">
    <source>
        <dbReference type="Proteomes" id="UP001356427"/>
    </source>
</evidence>
<keyword evidence="3" id="KW-1185">Reference proteome</keyword>
<name>A0AAN8R1P5_9TELE</name>
<feature type="region of interest" description="Disordered" evidence="1">
    <location>
        <begin position="1"/>
        <end position="31"/>
    </location>
</feature>
<dbReference type="EMBL" id="JAGTTL010000008">
    <property type="protein sequence ID" value="KAK6319563.1"/>
    <property type="molecule type" value="Genomic_DNA"/>
</dbReference>
<reference evidence="2 3" key="1">
    <citation type="submission" date="2021-04" db="EMBL/GenBank/DDBJ databases">
        <authorList>
            <person name="De Guttry C."/>
            <person name="Zahm M."/>
            <person name="Klopp C."/>
            <person name="Cabau C."/>
            <person name="Louis A."/>
            <person name="Berthelot C."/>
            <person name="Parey E."/>
            <person name="Roest Crollius H."/>
            <person name="Montfort J."/>
            <person name="Robinson-Rechavi M."/>
            <person name="Bucao C."/>
            <person name="Bouchez O."/>
            <person name="Gislard M."/>
            <person name="Lluch J."/>
            <person name="Milhes M."/>
            <person name="Lampietro C."/>
            <person name="Lopez Roques C."/>
            <person name="Donnadieu C."/>
            <person name="Braasch I."/>
            <person name="Desvignes T."/>
            <person name="Postlethwait J."/>
            <person name="Bobe J."/>
            <person name="Wedekind C."/>
            <person name="Guiguen Y."/>
        </authorList>
    </citation>
    <scope>NUCLEOTIDE SEQUENCE [LARGE SCALE GENOMIC DNA]</scope>
    <source>
        <strain evidence="2">Cs_M1</strain>
        <tissue evidence="2">Blood</tissue>
    </source>
</reference>
<protein>
    <submittedName>
        <fullName evidence="2">Uncharacterized protein</fullName>
    </submittedName>
</protein>
<evidence type="ECO:0000256" key="1">
    <source>
        <dbReference type="SAM" id="MobiDB-lite"/>
    </source>
</evidence>
<gene>
    <name evidence="2" type="ORF">J4Q44_G00107740</name>
</gene>